<keyword evidence="4 14" id="KW-0548">Nucleotidyltransferase</keyword>
<dbReference type="InterPro" id="IPR050238">
    <property type="entry name" value="DNA_Rep/Repair_Clamp_Loader"/>
</dbReference>
<evidence type="ECO:0000256" key="2">
    <source>
        <dbReference type="ARBA" id="ARBA00012417"/>
    </source>
</evidence>
<dbReference type="SMART" id="SM00382">
    <property type="entry name" value="AAA"/>
    <property type="match status" value="1"/>
</dbReference>
<evidence type="ECO:0000256" key="8">
    <source>
        <dbReference type="ARBA" id="ARBA00022833"/>
    </source>
</evidence>
<dbReference type="PRINTS" id="PR00300">
    <property type="entry name" value="CLPPROTEASEA"/>
</dbReference>
<comment type="caution">
    <text evidence="14">The sequence shown here is derived from an EMBL/GenBank/DDBJ whole genome shotgun (WGS) entry which is preliminary data.</text>
</comment>
<comment type="similarity">
    <text evidence="1">Belongs to the DnaX/STICHEL family.</text>
</comment>
<dbReference type="InterPro" id="IPR003593">
    <property type="entry name" value="AAA+_ATPase"/>
</dbReference>
<feature type="compositionally biased region" description="Basic and acidic residues" evidence="12">
    <location>
        <begin position="557"/>
        <end position="566"/>
    </location>
</feature>
<sequence>MYQALYRKWRPRTFDEVVGQPHITETLKRQVATGRLSHAYLFTGTRGTGKTTCAKILARAVNCEHPVDGNPCNACPACLGIENGSILDVLELDAASNNGVDQIRALRDEAAYTPAAVRKRVYIVDEVHMLSTAAFNALLKILEEPPAHLMFILATTELHKVPATIKSRCQQFAFKRISPKALAGRLDYVARQEGIPLSTPAAELLARLADGGLRDGLSLLDQCSGAEGELNETVVLDVLGLAGNRRTAELLDCVAREDTAGALEALDGLYRDGKDMGALLGELAALVRDLLIRKTAPEGGQGLLTGGYEERTIRQLLQRFTSGELVQIMTLLQRAQAELYRSSSRRFDVELCLIRLCDRRLSETEEGILSRLSRLEEQLSQGSIPIQQEKIVSPPEENASSKEPIPAEETPPWVPVSPQEEEETFVFSEEDVPPWEDAGFSSGPFDVPALSPDVKMDREKKMLTANDEQRGRHPSEEVPSGQWPAFLATLRDLPPMVHSFLHKPESVTGTFEERTLTLWVDSELTKGFLSRGDTPSLLERAAEAYLGQPRRVVFKVGKPEPAERRNPSASQALSHAEVQTPPEGDKFDDLLALGRQFGNFTVK</sequence>
<dbReference type="GO" id="GO:0003677">
    <property type="term" value="F:DNA binding"/>
    <property type="evidence" value="ECO:0007669"/>
    <property type="project" value="InterPro"/>
</dbReference>
<dbReference type="GO" id="GO:0003887">
    <property type="term" value="F:DNA-directed DNA polymerase activity"/>
    <property type="evidence" value="ECO:0007669"/>
    <property type="project" value="UniProtKB-KW"/>
</dbReference>
<evidence type="ECO:0000256" key="9">
    <source>
        <dbReference type="ARBA" id="ARBA00022840"/>
    </source>
</evidence>
<dbReference type="NCBIfam" id="TIGR02397">
    <property type="entry name" value="dnaX_nterm"/>
    <property type="match status" value="1"/>
</dbReference>
<keyword evidence="3 14" id="KW-0808">Transferase</keyword>
<dbReference type="Pfam" id="PF22608">
    <property type="entry name" value="DNAX_ATPase_lid"/>
    <property type="match status" value="1"/>
</dbReference>
<reference evidence="14 15" key="1">
    <citation type="submission" date="2018-07" db="EMBL/GenBank/DDBJ databases">
        <title>GABA Modulating Bacteria of the Human Gut Microbiota.</title>
        <authorList>
            <person name="Strandwitz P."/>
            <person name="Kim K.H."/>
            <person name="Terekhova D."/>
            <person name="Liu J.K."/>
            <person name="Sharma A."/>
            <person name="Levering J."/>
            <person name="Mcdonald D."/>
            <person name="Dietrich D."/>
            <person name="Ramadhar T.R."/>
            <person name="Lekbua A."/>
            <person name="Mroue N."/>
            <person name="Liston C."/>
            <person name="Stewart E.J."/>
            <person name="Dubin M.J."/>
            <person name="Zengler K."/>
            <person name="Knight R."/>
            <person name="Gilbert J.A."/>
            <person name="Clardy J."/>
            <person name="Lewis K."/>
        </authorList>
    </citation>
    <scope>NUCLEOTIDE SEQUENCE [LARGE SCALE GENOMIC DNA]</scope>
    <source>
        <strain evidence="14 15">KLE1738</strain>
    </source>
</reference>
<dbReference type="FunFam" id="3.40.50.300:FF:000014">
    <property type="entry name" value="DNA polymerase III subunit gamma/tau"/>
    <property type="match status" value="1"/>
</dbReference>
<keyword evidence="10" id="KW-0239">DNA-directed DNA polymerase</keyword>
<dbReference type="GO" id="GO:0009360">
    <property type="term" value="C:DNA polymerase III complex"/>
    <property type="evidence" value="ECO:0007669"/>
    <property type="project" value="InterPro"/>
</dbReference>
<keyword evidence="15" id="KW-1185">Reference proteome</keyword>
<gene>
    <name evidence="14" type="ORF">DV520_05900</name>
</gene>
<evidence type="ECO:0000256" key="4">
    <source>
        <dbReference type="ARBA" id="ARBA00022695"/>
    </source>
</evidence>
<evidence type="ECO:0000256" key="5">
    <source>
        <dbReference type="ARBA" id="ARBA00022705"/>
    </source>
</evidence>
<dbReference type="AlphaFoldDB" id="A0A3E2B433"/>
<keyword evidence="8" id="KW-0862">Zinc</keyword>
<evidence type="ECO:0000256" key="6">
    <source>
        <dbReference type="ARBA" id="ARBA00022723"/>
    </source>
</evidence>
<dbReference type="InterPro" id="IPR008921">
    <property type="entry name" value="DNA_pol3_clamp-load_cplx_C"/>
</dbReference>
<protein>
    <recommendedName>
        <fullName evidence="2">DNA-directed DNA polymerase</fullName>
        <ecNumber evidence="2">2.7.7.7</ecNumber>
    </recommendedName>
</protein>
<evidence type="ECO:0000256" key="3">
    <source>
        <dbReference type="ARBA" id="ARBA00022679"/>
    </source>
</evidence>
<dbReference type="PANTHER" id="PTHR11669:SF0">
    <property type="entry name" value="PROTEIN STICHEL-LIKE 2"/>
    <property type="match status" value="1"/>
</dbReference>
<keyword evidence="9" id="KW-0067">ATP-binding</keyword>
<dbReference type="PANTHER" id="PTHR11669">
    <property type="entry name" value="REPLICATION FACTOR C / DNA POLYMERASE III GAMMA-TAU SUBUNIT"/>
    <property type="match status" value="1"/>
</dbReference>
<dbReference type="EMBL" id="QQRQ01000007">
    <property type="protein sequence ID" value="RFT06792.1"/>
    <property type="molecule type" value="Genomic_DNA"/>
</dbReference>
<comment type="catalytic activity">
    <reaction evidence="11">
        <text>DNA(n) + a 2'-deoxyribonucleoside 5'-triphosphate = DNA(n+1) + diphosphate</text>
        <dbReference type="Rhea" id="RHEA:22508"/>
        <dbReference type="Rhea" id="RHEA-COMP:17339"/>
        <dbReference type="Rhea" id="RHEA-COMP:17340"/>
        <dbReference type="ChEBI" id="CHEBI:33019"/>
        <dbReference type="ChEBI" id="CHEBI:61560"/>
        <dbReference type="ChEBI" id="CHEBI:173112"/>
        <dbReference type="EC" id="2.7.7.7"/>
    </reaction>
</comment>
<dbReference type="InterPro" id="IPR001270">
    <property type="entry name" value="ClpA/B"/>
</dbReference>
<evidence type="ECO:0000256" key="11">
    <source>
        <dbReference type="ARBA" id="ARBA00049244"/>
    </source>
</evidence>
<dbReference type="Gene3D" id="1.10.8.60">
    <property type="match status" value="1"/>
</dbReference>
<dbReference type="GO" id="GO:0046872">
    <property type="term" value="F:metal ion binding"/>
    <property type="evidence" value="ECO:0007669"/>
    <property type="project" value="UniProtKB-KW"/>
</dbReference>
<dbReference type="Pfam" id="PF12169">
    <property type="entry name" value="DNA_pol3_gamma3"/>
    <property type="match status" value="1"/>
</dbReference>
<evidence type="ECO:0000256" key="7">
    <source>
        <dbReference type="ARBA" id="ARBA00022741"/>
    </source>
</evidence>
<organism evidence="14 15">
    <name type="scientific">Evtepia gabavorous</name>
    <dbReference type="NCBI Taxonomy" id="2211183"/>
    <lineage>
        <taxon>Bacteria</taxon>
        <taxon>Bacillati</taxon>
        <taxon>Bacillota</taxon>
        <taxon>Clostridia</taxon>
        <taxon>Eubacteriales</taxon>
        <taxon>Evtepia</taxon>
    </lineage>
</organism>
<dbReference type="Gene3D" id="3.40.50.300">
    <property type="entry name" value="P-loop containing nucleotide triphosphate hydrolases"/>
    <property type="match status" value="1"/>
</dbReference>
<dbReference type="SUPFAM" id="SSF48019">
    <property type="entry name" value="post-AAA+ oligomerization domain-like"/>
    <property type="match status" value="1"/>
</dbReference>
<dbReference type="Pfam" id="PF13177">
    <property type="entry name" value="DNA_pol3_delta2"/>
    <property type="match status" value="1"/>
</dbReference>
<evidence type="ECO:0000256" key="1">
    <source>
        <dbReference type="ARBA" id="ARBA00006360"/>
    </source>
</evidence>
<evidence type="ECO:0000256" key="12">
    <source>
        <dbReference type="SAM" id="MobiDB-lite"/>
    </source>
</evidence>
<proteinExistence type="inferred from homology"/>
<name>A0A3E2B433_9FIRM</name>
<dbReference type="GO" id="GO:0006261">
    <property type="term" value="P:DNA-templated DNA replication"/>
    <property type="evidence" value="ECO:0007669"/>
    <property type="project" value="TreeGrafter"/>
</dbReference>
<evidence type="ECO:0000313" key="14">
    <source>
        <dbReference type="EMBL" id="RFT06792.1"/>
    </source>
</evidence>
<dbReference type="Gene3D" id="1.20.272.10">
    <property type="match status" value="1"/>
</dbReference>
<accession>A0A3E2B433</accession>
<keyword evidence="5" id="KW-0235">DNA replication</keyword>
<dbReference type="InterPro" id="IPR027417">
    <property type="entry name" value="P-loop_NTPase"/>
</dbReference>
<dbReference type="InterPro" id="IPR012763">
    <property type="entry name" value="DNA_pol_III_sug/sutau_N"/>
</dbReference>
<evidence type="ECO:0000313" key="15">
    <source>
        <dbReference type="Proteomes" id="UP000260649"/>
    </source>
</evidence>
<feature type="region of interest" description="Disordered" evidence="12">
    <location>
        <begin position="557"/>
        <end position="587"/>
    </location>
</feature>
<dbReference type="RefSeq" id="WP_117142158.1">
    <property type="nucleotide sequence ID" value="NZ_CAKXKJ010000002.1"/>
</dbReference>
<dbReference type="NCBIfam" id="NF004046">
    <property type="entry name" value="PRK05563.1"/>
    <property type="match status" value="1"/>
</dbReference>
<dbReference type="CDD" id="cd18137">
    <property type="entry name" value="HLD_clamp_pol_III_gamma_tau"/>
    <property type="match status" value="1"/>
</dbReference>
<dbReference type="InterPro" id="IPR045085">
    <property type="entry name" value="HLD_clamp_pol_III_gamma_tau"/>
</dbReference>
<feature type="domain" description="AAA+ ATPase" evidence="13">
    <location>
        <begin position="36"/>
        <end position="178"/>
    </location>
</feature>
<dbReference type="InterPro" id="IPR022754">
    <property type="entry name" value="DNA_pol_III_gamma-3"/>
</dbReference>
<dbReference type="Proteomes" id="UP000260649">
    <property type="component" value="Unassembled WGS sequence"/>
</dbReference>
<evidence type="ECO:0000256" key="10">
    <source>
        <dbReference type="ARBA" id="ARBA00022932"/>
    </source>
</evidence>
<dbReference type="GeneID" id="97995267"/>
<evidence type="ECO:0000259" key="13">
    <source>
        <dbReference type="SMART" id="SM00382"/>
    </source>
</evidence>
<feature type="region of interest" description="Disordered" evidence="12">
    <location>
        <begin position="385"/>
        <end position="423"/>
    </location>
</feature>
<keyword evidence="6" id="KW-0479">Metal-binding</keyword>
<keyword evidence="7" id="KW-0547">Nucleotide-binding</keyword>
<dbReference type="EC" id="2.7.7.7" evidence="2"/>
<dbReference type="GO" id="GO:0005524">
    <property type="term" value="F:ATP binding"/>
    <property type="evidence" value="ECO:0007669"/>
    <property type="project" value="UniProtKB-KW"/>
</dbReference>
<dbReference type="SUPFAM" id="SSF52540">
    <property type="entry name" value="P-loop containing nucleoside triphosphate hydrolases"/>
    <property type="match status" value="1"/>
</dbReference>
<dbReference type="OrthoDB" id="9810148at2"/>